<accession>A0A923LN19</accession>
<feature type="binding site" evidence="11">
    <location>
        <begin position="24"/>
        <end position="31"/>
    </location>
    <ligand>
        <name>ATP</name>
        <dbReference type="ChEBI" id="CHEBI:30616"/>
    </ligand>
</feature>
<proteinExistence type="inferred from homology"/>
<dbReference type="InterPro" id="IPR027417">
    <property type="entry name" value="P-loop_NTPase"/>
</dbReference>
<keyword evidence="5 11" id="KW-0067">ATP-binding</keyword>
<keyword evidence="2 11" id="KW-0547">Nucleotide-binding</keyword>
<evidence type="ECO:0000313" key="16">
    <source>
        <dbReference type="Proteomes" id="UP000606720"/>
    </source>
</evidence>
<keyword evidence="6" id="KW-0238">DNA-binding</keyword>
<dbReference type="PROSITE" id="PS51217">
    <property type="entry name" value="UVRD_HELICASE_CTER"/>
    <property type="match status" value="1"/>
</dbReference>
<evidence type="ECO:0000256" key="6">
    <source>
        <dbReference type="ARBA" id="ARBA00023125"/>
    </source>
</evidence>
<feature type="coiled-coil region" evidence="12">
    <location>
        <begin position="500"/>
        <end position="527"/>
    </location>
</feature>
<keyword evidence="7" id="KW-0413">Isomerase</keyword>
<evidence type="ECO:0000256" key="11">
    <source>
        <dbReference type="PROSITE-ProRule" id="PRU00560"/>
    </source>
</evidence>
<keyword evidence="16" id="KW-1185">Reference proteome</keyword>
<dbReference type="GO" id="GO:0033202">
    <property type="term" value="C:DNA helicase complex"/>
    <property type="evidence" value="ECO:0007669"/>
    <property type="project" value="TreeGrafter"/>
</dbReference>
<keyword evidence="3 11" id="KW-0378">Hydrolase</keyword>
<dbReference type="EMBL" id="JACOPH010000002">
    <property type="protein sequence ID" value="MBC5713307.1"/>
    <property type="molecule type" value="Genomic_DNA"/>
</dbReference>
<dbReference type="RefSeq" id="WP_186866271.1">
    <property type="nucleotide sequence ID" value="NZ_JACOPH010000002.1"/>
</dbReference>
<dbReference type="EC" id="5.6.2.4" evidence="9"/>
<dbReference type="PROSITE" id="PS51198">
    <property type="entry name" value="UVRD_HELICASE_ATP_BIND"/>
    <property type="match status" value="1"/>
</dbReference>
<dbReference type="PANTHER" id="PTHR11070">
    <property type="entry name" value="UVRD / RECB / PCRA DNA HELICASE FAMILY MEMBER"/>
    <property type="match status" value="1"/>
</dbReference>
<dbReference type="CDD" id="cd17932">
    <property type="entry name" value="DEXQc_UvrD"/>
    <property type="match status" value="1"/>
</dbReference>
<gene>
    <name evidence="15" type="ORF">H8S17_03620</name>
</gene>
<evidence type="ECO:0000256" key="8">
    <source>
        <dbReference type="ARBA" id="ARBA00034617"/>
    </source>
</evidence>
<evidence type="ECO:0000313" key="15">
    <source>
        <dbReference type="EMBL" id="MBC5713307.1"/>
    </source>
</evidence>
<evidence type="ECO:0000259" key="14">
    <source>
        <dbReference type="PROSITE" id="PS51217"/>
    </source>
</evidence>
<dbReference type="AlphaFoldDB" id="A0A923LN19"/>
<evidence type="ECO:0000259" key="13">
    <source>
        <dbReference type="PROSITE" id="PS51198"/>
    </source>
</evidence>
<dbReference type="InterPro" id="IPR014017">
    <property type="entry name" value="DNA_helicase_UvrD-like_C"/>
</dbReference>
<feature type="domain" description="UvrD-like helicase C-terminal" evidence="14">
    <location>
        <begin position="279"/>
        <end position="538"/>
    </location>
</feature>
<protein>
    <recommendedName>
        <fullName evidence="9">DNA 3'-5' helicase</fullName>
        <ecNumber evidence="9">5.6.2.4</ecNumber>
    </recommendedName>
</protein>
<dbReference type="SUPFAM" id="SSF52540">
    <property type="entry name" value="P-loop containing nucleoside triphosphate hydrolases"/>
    <property type="match status" value="1"/>
</dbReference>
<evidence type="ECO:0000256" key="9">
    <source>
        <dbReference type="ARBA" id="ARBA00034808"/>
    </source>
</evidence>
<name>A0A923LN19_9FIRM</name>
<comment type="catalytic activity">
    <reaction evidence="8">
        <text>Couples ATP hydrolysis with the unwinding of duplex DNA by translocating in the 3'-5' direction.</text>
        <dbReference type="EC" id="5.6.2.4"/>
    </reaction>
</comment>
<comment type="caution">
    <text evidence="15">The sequence shown here is derived from an EMBL/GenBank/DDBJ whole genome shotgun (WGS) entry which is preliminary data.</text>
</comment>
<organism evidence="15 16">
    <name type="scientific">Roseburia zhanii</name>
    <dbReference type="NCBI Taxonomy" id="2763064"/>
    <lineage>
        <taxon>Bacteria</taxon>
        <taxon>Bacillati</taxon>
        <taxon>Bacillota</taxon>
        <taxon>Clostridia</taxon>
        <taxon>Lachnospirales</taxon>
        <taxon>Lachnospiraceae</taxon>
        <taxon>Roseburia</taxon>
    </lineage>
</organism>
<dbReference type="Pfam" id="PF00580">
    <property type="entry name" value="UvrD-helicase"/>
    <property type="match status" value="1"/>
</dbReference>
<dbReference type="GO" id="GO:0000725">
    <property type="term" value="P:recombinational repair"/>
    <property type="evidence" value="ECO:0007669"/>
    <property type="project" value="TreeGrafter"/>
</dbReference>
<dbReference type="InterPro" id="IPR013986">
    <property type="entry name" value="DExx_box_DNA_helicase_dom_sf"/>
</dbReference>
<dbReference type="InterPro" id="IPR000212">
    <property type="entry name" value="DNA_helicase_UvrD/REP"/>
</dbReference>
<evidence type="ECO:0000256" key="5">
    <source>
        <dbReference type="ARBA" id="ARBA00022840"/>
    </source>
</evidence>
<dbReference type="Proteomes" id="UP000606720">
    <property type="component" value="Unassembled WGS sequence"/>
</dbReference>
<dbReference type="GO" id="GO:0005829">
    <property type="term" value="C:cytosol"/>
    <property type="evidence" value="ECO:0007669"/>
    <property type="project" value="TreeGrafter"/>
</dbReference>
<dbReference type="Gene3D" id="1.10.10.160">
    <property type="match status" value="1"/>
</dbReference>
<dbReference type="Gene3D" id="3.40.50.300">
    <property type="entry name" value="P-loop containing nucleotide triphosphate hydrolases"/>
    <property type="match status" value="2"/>
</dbReference>
<evidence type="ECO:0000256" key="2">
    <source>
        <dbReference type="ARBA" id="ARBA00022741"/>
    </source>
</evidence>
<sequence length="613" mass="73092">MKQNLNDAQMQAVLHREGPMLVLAGPGSGKTTVITRRIENLIKNKIASPSEILVITFTKAAAGEMKERFLRLMPQEGRRVTFGTFHAVFFMILKYAYHFEASSILREEEKVQLMREMITSMHLDYDDETEFIQGILSEISMVKNGRIALEHYYPVNCGKDVFYRIYKEYQQFLKRHRKIDFDDMLVYTYELFAERKDILLAWQKKYRYILIDEFQDVNQIQYEIVRMLTERERNLFVVGDDDQSIYRFRGAKPEIMLHMPKAYPDLKIINLPYNYRCPKDVVAMADKIISHNRERFQKEIWAAKEQNTGITFEIFPTGREANEKVIERIRQGEIPYEQTAILFRTNVQARMLMEQLLAYNIPFKMRDRVPNIYEHWIAKDIFAYIRLAQGSRQRRDFLMIMNRPKRYLSRESLDTEMVRFDAWQAFYSEQPWVGERIEKLRADLYAISKMRPFAAVNYIRKAVGYDEFIREYAKFRKIEEDGLYDILEELQESTKGYVSYEEWFLHIEQYKEELERLQKQQQITKEAVTLATFHSAKGLEFEAVHIIDVNEGCTPYKKAVLPPEMEEERRMFYVALTRTKNELHLYASEKINNHETEISRFIIEARERQSSSN</sequence>
<dbReference type="PANTHER" id="PTHR11070:SF2">
    <property type="entry name" value="ATP-DEPENDENT DNA HELICASE SRS2"/>
    <property type="match status" value="1"/>
</dbReference>
<evidence type="ECO:0000256" key="12">
    <source>
        <dbReference type="SAM" id="Coils"/>
    </source>
</evidence>
<evidence type="ECO:0000256" key="4">
    <source>
        <dbReference type="ARBA" id="ARBA00022806"/>
    </source>
</evidence>
<evidence type="ECO:0000256" key="3">
    <source>
        <dbReference type="ARBA" id="ARBA00022801"/>
    </source>
</evidence>
<dbReference type="GO" id="GO:0003677">
    <property type="term" value="F:DNA binding"/>
    <property type="evidence" value="ECO:0007669"/>
    <property type="project" value="UniProtKB-KW"/>
</dbReference>
<keyword evidence="12" id="KW-0175">Coiled coil</keyword>
<dbReference type="GO" id="GO:0043138">
    <property type="term" value="F:3'-5' DNA helicase activity"/>
    <property type="evidence" value="ECO:0007669"/>
    <property type="project" value="UniProtKB-EC"/>
</dbReference>
<dbReference type="Pfam" id="PF13361">
    <property type="entry name" value="UvrD_C"/>
    <property type="match status" value="2"/>
</dbReference>
<keyword evidence="4 11" id="KW-0347">Helicase</keyword>
<evidence type="ECO:0000256" key="7">
    <source>
        <dbReference type="ARBA" id="ARBA00023235"/>
    </source>
</evidence>
<dbReference type="GO" id="GO:0005524">
    <property type="term" value="F:ATP binding"/>
    <property type="evidence" value="ECO:0007669"/>
    <property type="project" value="UniProtKB-UniRule"/>
</dbReference>
<comment type="similarity">
    <text evidence="1">Belongs to the helicase family. UvrD subfamily.</text>
</comment>
<reference evidence="15" key="1">
    <citation type="submission" date="2020-08" db="EMBL/GenBank/DDBJ databases">
        <title>Genome public.</title>
        <authorList>
            <person name="Liu C."/>
            <person name="Sun Q."/>
        </authorList>
    </citation>
    <scope>NUCLEOTIDE SEQUENCE</scope>
    <source>
        <strain evidence="15">BX1005</strain>
    </source>
</reference>
<dbReference type="GO" id="GO:0016787">
    <property type="term" value="F:hydrolase activity"/>
    <property type="evidence" value="ECO:0007669"/>
    <property type="project" value="UniProtKB-UniRule"/>
</dbReference>
<dbReference type="Gene3D" id="1.10.486.10">
    <property type="entry name" value="PCRA, domain 4"/>
    <property type="match status" value="1"/>
</dbReference>
<comment type="catalytic activity">
    <reaction evidence="10">
        <text>ATP + H2O = ADP + phosphate + H(+)</text>
        <dbReference type="Rhea" id="RHEA:13065"/>
        <dbReference type="ChEBI" id="CHEBI:15377"/>
        <dbReference type="ChEBI" id="CHEBI:15378"/>
        <dbReference type="ChEBI" id="CHEBI:30616"/>
        <dbReference type="ChEBI" id="CHEBI:43474"/>
        <dbReference type="ChEBI" id="CHEBI:456216"/>
        <dbReference type="EC" id="5.6.2.4"/>
    </reaction>
</comment>
<evidence type="ECO:0000256" key="1">
    <source>
        <dbReference type="ARBA" id="ARBA00009922"/>
    </source>
</evidence>
<evidence type="ECO:0000256" key="10">
    <source>
        <dbReference type="ARBA" id="ARBA00048988"/>
    </source>
</evidence>
<dbReference type="InterPro" id="IPR014016">
    <property type="entry name" value="UvrD-like_ATP-bd"/>
</dbReference>
<feature type="domain" description="UvrD-like helicase ATP-binding" evidence="13">
    <location>
        <begin position="3"/>
        <end position="278"/>
    </location>
</feature>